<dbReference type="EMBL" id="QXFT01003840">
    <property type="protein sequence ID" value="KAE9282211.1"/>
    <property type="molecule type" value="Genomic_DNA"/>
</dbReference>
<organism evidence="1 2">
    <name type="scientific">Phytophthora rubi</name>
    <dbReference type="NCBI Taxonomy" id="129364"/>
    <lineage>
        <taxon>Eukaryota</taxon>
        <taxon>Sar</taxon>
        <taxon>Stramenopiles</taxon>
        <taxon>Oomycota</taxon>
        <taxon>Peronosporomycetes</taxon>
        <taxon>Peronosporales</taxon>
        <taxon>Peronosporaceae</taxon>
        <taxon>Phytophthora</taxon>
    </lineage>
</organism>
<evidence type="ECO:0000313" key="2">
    <source>
        <dbReference type="Proteomes" id="UP000434957"/>
    </source>
</evidence>
<proteinExistence type="predicted"/>
<gene>
    <name evidence="1" type="ORF">PR003_g27465</name>
</gene>
<name>A0A6A4C1K3_9STRA</name>
<accession>A0A6A4C1K3</accession>
<dbReference type="AlphaFoldDB" id="A0A6A4C1K3"/>
<evidence type="ECO:0000313" key="1">
    <source>
        <dbReference type="EMBL" id="KAE9282211.1"/>
    </source>
</evidence>
<dbReference type="Proteomes" id="UP000434957">
    <property type="component" value="Unassembled WGS sequence"/>
</dbReference>
<sequence length="149" mass="17543">MMPWRQMYDDRVKVLYFHRLEDLSDAEVKFLDEMVDFMNGNSRAFWNALHWIIFLPGDVDSLAYKIHTRRRKTHDSVSKRAATLVKRHKQIGCTREFVPRARRLEVSCQARLQWAHCVSDDDRIAHVPVEVRDLLIPADQRDLISDAAP</sequence>
<protein>
    <submittedName>
        <fullName evidence="1">Uncharacterized protein</fullName>
    </submittedName>
</protein>
<reference evidence="1 2" key="1">
    <citation type="submission" date="2018-08" db="EMBL/GenBank/DDBJ databases">
        <title>Genomic investigation of the strawberry pathogen Phytophthora fragariae indicates pathogenicity is determined by transcriptional variation in three key races.</title>
        <authorList>
            <person name="Adams T.M."/>
            <person name="Armitage A.D."/>
            <person name="Sobczyk M.K."/>
            <person name="Bates H.J."/>
            <person name="Dunwell J.M."/>
            <person name="Nellist C.F."/>
            <person name="Harrison R.J."/>
        </authorList>
    </citation>
    <scope>NUCLEOTIDE SEQUENCE [LARGE SCALE GENOMIC DNA]</scope>
    <source>
        <strain evidence="1 2">SCRP333</strain>
    </source>
</reference>
<comment type="caution">
    <text evidence="1">The sequence shown here is derived from an EMBL/GenBank/DDBJ whole genome shotgun (WGS) entry which is preliminary data.</text>
</comment>
<keyword evidence="2" id="KW-1185">Reference proteome</keyword>